<proteinExistence type="predicted"/>
<dbReference type="Proteomes" id="UP000199534">
    <property type="component" value="Unassembled WGS sequence"/>
</dbReference>
<dbReference type="EMBL" id="FOYQ01000001">
    <property type="protein sequence ID" value="SFR33667.1"/>
    <property type="molecule type" value="Genomic_DNA"/>
</dbReference>
<dbReference type="InterPro" id="IPR025324">
    <property type="entry name" value="DUF4230"/>
</dbReference>
<dbReference type="Pfam" id="PF14014">
    <property type="entry name" value="DUF4230"/>
    <property type="match status" value="1"/>
</dbReference>
<evidence type="ECO:0008006" key="3">
    <source>
        <dbReference type="Google" id="ProtNLM"/>
    </source>
</evidence>
<name>A0A1I6FV17_9FLAO</name>
<keyword evidence="2" id="KW-1185">Reference proteome</keyword>
<dbReference type="RefSeq" id="WP_394333324.1">
    <property type="nucleotide sequence ID" value="NZ_FOYQ01000001.1"/>
</dbReference>
<evidence type="ECO:0000313" key="1">
    <source>
        <dbReference type="EMBL" id="SFR33667.1"/>
    </source>
</evidence>
<accession>A0A1I6FV17</accession>
<dbReference type="STRING" id="400055.SAMN04490243_0712"/>
<organism evidence="1 2">
    <name type="scientific">Robiginitalea myxolifaciens</name>
    <dbReference type="NCBI Taxonomy" id="400055"/>
    <lineage>
        <taxon>Bacteria</taxon>
        <taxon>Pseudomonadati</taxon>
        <taxon>Bacteroidota</taxon>
        <taxon>Flavobacteriia</taxon>
        <taxon>Flavobacteriales</taxon>
        <taxon>Flavobacteriaceae</taxon>
        <taxon>Robiginitalea</taxon>
    </lineage>
</organism>
<dbReference type="AlphaFoldDB" id="A0A1I6FV17"/>
<protein>
    <recommendedName>
        <fullName evidence="3">DUF4230 domain-containing protein</fullName>
    </recommendedName>
</protein>
<reference evidence="1 2" key="1">
    <citation type="submission" date="2016-10" db="EMBL/GenBank/DDBJ databases">
        <authorList>
            <person name="de Groot N.N."/>
        </authorList>
    </citation>
    <scope>NUCLEOTIDE SEQUENCE [LARGE SCALE GENOMIC DNA]</scope>
    <source>
        <strain evidence="1 2">DSM 21019</strain>
    </source>
</reference>
<sequence>MIEVFIGLVLGALLTYGIYSLISGRSRRSKTQHQSTVLLQQIRSVCKLISVEGDFAEIYRFENRKSHFGKLFSTKKKALIVINAKAQIGFDFKKIRIRADDAKKTIYLQDFPQPEILSIEPDLEFYDIRNDLFNAFTPDDLTTLNKEAKAHIREKIPGSGLMESARREAMETLLLMEKLVETIGWRLDYSALELDSAEALQLEQERKELKE</sequence>
<evidence type="ECO:0000313" key="2">
    <source>
        <dbReference type="Proteomes" id="UP000199534"/>
    </source>
</evidence>
<gene>
    <name evidence="1" type="ORF">SAMN04490243_0712</name>
</gene>